<dbReference type="InterPro" id="IPR013766">
    <property type="entry name" value="Thioredoxin_domain"/>
</dbReference>
<dbReference type="GO" id="GO:0036498">
    <property type="term" value="P:IRE1-mediated unfolded protein response"/>
    <property type="evidence" value="ECO:0007669"/>
    <property type="project" value="TreeGrafter"/>
</dbReference>
<organism evidence="2 3">
    <name type="scientific">Cylicostephanus goldi</name>
    <name type="common">Nematode worm</name>
    <dbReference type="NCBI Taxonomy" id="71465"/>
    <lineage>
        <taxon>Eukaryota</taxon>
        <taxon>Metazoa</taxon>
        <taxon>Ecdysozoa</taxon>
        <taxon>Nematoda</taxon>
        <taxon>Chromadorea</taxon>
        <taxon>Rhabditida</taxon>
        <taxon>Rhabditina</taxon>
        <taxon>Rhabditomorpha</taxon>
        <taxon>Strongyloidea</taxon>
        <taxon>Strongylidae</taxon>
        <taxon>Cylicostephanus</taxon>
    </lineage>
</organism>
<protein>
    <recommendedName>
        <fullName evidence="1">Thioredoxin domain-containing protein</fullName>
    </recommendedName>
</protein>
<dbReference type="EMBL" id="UYRV01110383">
    <property type="protein sequence ID" value="VDN25960.1"/>
    <property type="molecule type" value="Genomic_DNA"/>
</dbReference>
<dbReference type="Proteomes" id="UP000271889">
    <property type="component" value="Unassembled WGS sequence"/>
</dbReference>
<proteinExistence type="predicted"/>
<name>A0A3P7MHJ2_CYLGO</name>
<dbReference type="GO" id="GO:0051787">
    <property type="term" value="F:misfolded protein binding"/>
    <property type="evidence" value="ECO:0007669"/>
    <property type="project" value="TreeGrafter"/>
</dbReference>
<evidence type="ECO:0000313" key="3">
    <source>
        <dbReference type="Proteomes" id="UP000271889"/>
    </source>
</evidence>
<dbReference type="GO" id="GO:0016671">
    <property type="term" value="F:oxidoreductase activity, acting on a sulfur group of donors, disulfide as acceptor"/>
    <property type="evidence" value="ECO:0007669"/>
    <property type="project" value="TreeGrafter"/>
</dbReference>
<evidence type="ECO:0000259" key="1">
    <source>
        <dbReference type="PROSITE" id="PS51352"/>
    </source>
</evidence>
<sequence>MESATVCIEIHDDTTCSYPTSALYTLDGKIHKFIGHHAAQTVLELIDNALNPAVDELTPDQFVQLVDGRSSDETWVVDFFAPWCGPCQQLAPELQKAARALRDYDEKVHVGSVDCQAYSQFCGQQGVNSYPTVRLYPAVNTKRRMQAY</sequence>
<dbReference type="Pfam" id="PF00085">
    <property type="entry name" value="Thioredoxin"/>
    <property type="match status" value="1"/>
</dbReference>
<dbReference type="PROSITE" id="PS51352">
    <property type="entry name" value="THIOREDOXIN_2"/>
    <property type="match status" value="1"/>
</dbReference>
<dbReference type="InterPro" id="IPR052460">
    <property type="entry name" value="ER_disulfide_reductase"/>
</dbReference>
<dbReference type="PROSITE" id="PS00194">
    <property type="entry name" value="THIOREDOXIN_1"/>
    <property type="match status" value="1"/>
</dbReference>
<dbReference type="SUPFAM" id="SSF52833">
    <property type="entry name" value="Thioredoxin-like"/>
    <property type="match status" value="1"/>
</dbReference>
<evidence type="ECO:0000313" key="2">
    <source>
        <dbReference type="EMBL" id="VDN25960.1"/>
    </source>
</evidence>
<accession>A0A3P7MHJ2</accession>
<dbReference type="PRINTS" id="PR00421">
    <property type="entry name" value="THIOREDOXIN"/>
</dbReference>
<feature type="domain" description="Thioredoxin" evidence="1">
    <location>
        <begin position="32"/>
        <end position="148"/>
    </location>
</feature>
<dbReference type="GO" id="GO:0015035">
    <property type="term" value="F:protein-disulfide reductase activity"/>
    <property type="evidence" value="ECO:0007669"/>
    <property type="project" value="TreeGrafter"/>
</dbReference>
<dbReference type="GO" id="GO:0005788">
    <property type="term" value="C:endoplasmic reticulum lumen"/>
    <property type="evidence" value="ECO:0007669"/>
    <property type="project" value="TreeGrafter"/>
</dbReference>
<gene>
    <name evidence="2" type="ORF">CGOC_LOCUS10254</name>
</gene>
<dbReference type="Gene3D" id="3.40.30.10">
    <property type="entry name" value="Glutaredoxin"/>
    <property type="match status" value="1"/>
</dbReference>
<dbReference type="InterPro" id="IPR036249">
    <property type="entry name" value="Thioredoxin-like_sf"/>
</dbReference>
<dbReference type="AlphaFoldDB" id="A0A3P7MHJ2"/>
<keyword evidence="3" id="KW-1185">Reference proteome</keyword>
<dbReference type="OrthoDB" id="5810603at2759"/>
<dbReference type="InterPro" id="IPR017937">
    <property type="entry name" value="Thioredoxin_CS"/>
</dbReference>
<dbReference type="PANTHER" id="PTHR44340:SF1">
    <property type="entry name" value="DNAJ HOMOLOG SUBFAMILY C MEMBER 10"/>
    <property type="match status" value="1"/>
</dbReference>
<dbReference type="PANTHER" id="PTHR44340">
    <property type="entry name" value="DNAJ HOMOLOG SUBFAMILY C MEMBER 10"/>
    <property type="match status" value="1"/>
</dbReference>
<reference evidence="2 3" key="1">
    <citation type="submission" date="2018-11" db="EMBL/GenBank/DDBJ databases">
        <authorList>
            <consortium name="Pathogen Informatics"/>
        </authorList>
    </citation>
    <scope>NUCLEOTIDE SEQUENCE [LARGE SCALE GENOMIC DNA]</scope>
</reference>